<sequence>MERVLLLSSLLLGVITSTNAEGQNDRSDCVTWCATKFSHSVAECIMLAGQGEGPCYECGPFRDSDNWQYRNGECVEIRKDDKDCEYDTGSGYCVPRPRNSKYAKFAPTTFRTSIARYFTE</sequence>
<evidence type="ECO:0008006" key="4">
    <source>
        <dbReference type="Google" id="ProtNLM"/>
    </source>
</evidence>
<name>A0A1J9Q4L0_9EURO</name>
<dbReference type="VEuPathDB" id="FungiDB:AJ78_04596"/>
<reference evidence="2 3" key="1">
    <citation type="submission" date="2015-07" db="EMBL/GenBank/DDBJ databases">
        <title>Emmonsia species relationships and genome sequence.</title>
        <authorList>
            <consortium name="The Broad Institute Genomics Platform"/>
            <person name="Cuomo C.A."/>
            <person name="Munoz J.F."/>
            <person name="Imamovic A."/>
            <person name="Priest M.E."/>
            <person name="Young S."/>
            <person name="Clay O.K."/>
            <person name="McEwen J.G."/>
        </authorList>
    </citation>
    <scope>NUCLEOTIDE SEQUENCE [LARGE SCALE GENOMIC DNA]</scope>
    <source>
        <strain evidence="2 3">UAMH 9510</strain>
    </source>
</reference>
<keyword evidence="3" id="KW-1185">Reference proteome</keyword>
<accession>A0A1J9Q4L0</accession>
<comment type="caution">
    <text evidence="2">The sequence shown here is derived from an EMBL/GenBank/DDBJ whole genome shotgun (WGS) entry which is preliminary data.</text>
</comment>
<organism evidence="2 3">
    <name type="scientific">Emergomyces pasteurianus Ep9510</name>
    <dbReference type="NCBI Taxonomy" id="1447872"/>
    <lineage>
        <taxon>Eukaryota</taxon>
        <taxon>Fungi</taxon>
        <taxon>Dikarya</taxon>
        <taxon>Ascomycota</taxon>
        <taxon>Pezizomycotina</taxon>
        <taxon>Eurotiomycetes</taxon>
        <taxon>Eurotiomycetidae</taxon>
        <taxon>Onygenales</taxon>
        <taxon>Ajellomycetaceae</taxon>
        <taxon>Emergomyces</taxon>
    </lineage>
</organism>
<proteinExistence type="predicted"/>
<evidence type="ECO:0000313" key="2">
    <source>
        <dbReference type="EMBL" id="OJD15139.1"/>
    </source>
</evidence>
<feature type="signal peptide" evidence="1">
    <location>
        <begin position="1"/>
        <end position="20"/>
    </location>
</feature>
<feature type="chain" id="PRO_5013176511" description="Extracellular membrane protein CFEM domain-containing protein" evidence="1">
    <location>
        <begin position="21"/>
        <end position="120"/>
    </location>
</feature>
<evidence type="ECO:0000313" key="3">
    <source>
        <dbReference type="Proteomes" id="UP000182235"/>
    </source>
</evidence>
<dbReference type="EMBL" id="LGRN01000174">
    <property type="protein sequence ID" value="OJD15139.1"/>
    <property type="molecule type" value="Genomic_DNA"/>
</dbReference>
<keyword evidence="1" id="KW-0732">Signal</keyword>
<dbReference type="AlphaFoldDB" id="A0A1J9Q4L0"/>
<evidence type="ECO:0000256" key="1">
    <source>
        <dbReference type="SAM" id="SignalP"/>
    </source>
</evidence>
<feature type="non-terminal residue" evidence="2">
    <location>
        <position position="120"/>
    </location>
</feature>
<protein>
    <recommendedName>
        <fullName evidence="4">Extracellular membrane protein CFEM domain-containing protein</fullName>
    </recommendedName>
</protein>
<dbReference type="OrthoDB" id="4188853at2759"/>
<dbReference type="Proteomes" id="UP000182235">
    <property type="component" value="Unassembled WGS sequence"/>
</dbReference>
<gene>
    <name evidence="2" type="ORF">AJ78_04596</name>
</gene>